<evidence type="ECO:0000313" key="5">
    <source>
        <dbReference type="Proteomes" id="UP001642260"/>
    </source>
</evidence>
<proteinExistence type="predicted"/>
<dbReference type="GO" id="GO:0016757">
    <property type="term" value="F:glycosyltransferase activity"/>
    <property type="evidence" value="ECO:0007669"/>
    <property type="project" value="UniProtKB-KW"/>
</dbReference>
<dbReference type="PANTHER" id="PTHR43285">
    <property type="entry name" value="ANTHRANILATE PHOSPHORIBOSYLTRANSFERASE"/>
    <property type="match status" value="1"/>
</dbReference>
<keyword evidence="1" id="KW-0328">Glycosyltransferase</keyword>
<evidence type="ECO:0000256" key="1">
    <source>
        <dbReference type="ARBA" id="ARBA00022676"/>
    </source>
</evidence>
<name>A0ABC8JHG5_ERUVS</name>
<dbReference type="SUPFAM" id="SSF52418">
    <property type="entry name" value="Nucleoside phosphorylase/phosphoribosyltransferase catalytic domain"/>
    <property type="match status" value="1"/>
</dbReference>
<evidence type="ECO:0000313" key="4">
    <source>
        <dbReference type="EMBL" id="CAH8320155.1"/>
    </source>
</evidence>
<gene>
    <name evidence="4" type="ORF">ERUC_LOCUS8706</name>
</gene>
<dbReference type="InterPro" id="IPR000312">
    <property type="entry name" value="Glycosyl_Trfase_fam3"/>
</dbReference>
<dbReference type="Gene3D" id="3.40.1030.10">
    <property type="entry name" value="Nucleoside phosphorylase/phosphoribosyltransferase catalytic domain"/>
    <property type="match status" value="2"/>
</dbReference>
<accession>A0ABC8JHG5</accession>
<comment type="caution">
    <text evidence="4">The sequence shown here is derived from an EMBL/GenBank/DDBJ whole genome shotgun (WGS) entry which is preliminary data.</text>
</comment>
<feature type="domain" description="Glycosyl transferase family 3" evidence="3">
    <location>
        <begin position="1"/>
        <end position="71"/>
    </location>
</feature>
<keyword evidence="5" id="KW-1185">Reference proteome</keyword>
<reference evidence="4 5" key="1">
    <citation type="submission" date="2022-03" db="EMBL/GenBank/DDBJ databases">
        <authorList>
            <person name="Macdonald S."/>
            <person name="Ahmed S."/>
            <person name="Newling K."/>
        </authorList>
    </citation>
    <scope>NUCLEOTIDE SEQUENCE [LARGE SCALE GENOMIC DNA]</scope>
</reference>
<dbReference type="Pfam" id="PF00591">
    <property type="entry name" value="Glycos_transf_3"/>
    <property type="match status" value="1"/>
</dbReference>
<evidence type="ECO:0000256" key="2">
    <source>
        <dbReference type="ARBA" id="ARBA00022679"/>
    </source>
</evidence>
<dbReference type="EMBL" id="CAKOAT010090710">
    <property type="protein sequence ID" value="CAH8320155.1"/>
    <property type="molecule type" value="Genomic_DNA"/>
</dbReference>
<sequence length="130" mass="14237">MKIVGPVRKKLKIKTLFNILGPMLNPAKVSYAVVGVYHKNLVLKMAKALQLFGMKRALVVHSYGLDEMSPFLSENFHILILNAAAALLVSSRVQTLGEGVTLAREVQSSGKAIKTLDSWIHSSNLAHKSQ</sequence>
<protein>
    <recommendedName>
        <fullName evidence="3">Glycosyl transferase family 3 domain-containing protein</fullName>
    </recommendedName>
</protein>
<dbReference type="PANTHER" id="PTHR43285:SF2">
    <property type="entry name" value="ANTHRANILATE PHOSPHORIBOSYLTRANSFERASE"/>
    <property type="match status" value="1"/>
</dbReference>
<organism evidence="4 5">
    <name type="scientific">Eruca vesicaria subsp. sativa</name>
    <name type="common">Garden rocket</name>
    <name type="synonym">Eruca sativa</name>
    <dbReference type="NCBI Taxonomy" id="29727"/>
    <lineage>
        <taxon>Eukaryota</taxon>
        <taxon>Viridiplantae</taxon>
        <taxon>Streptophyta</taxon>
        <taxon>Embryophyta</taxon>
        <taxon>Tracheophyta</taxon>
        <taxon>Spermatophyta</taxon>
        <taxon>Magnoliopsida</taxon>
        <taxon>eudicotyledons</taxon>
        <taxon>Gunneridae</taxon>
        <taxon>Pentapetalae</taxon>
        <taxon>rosids</taxon>
        <taxon>malvids</taxon>
        <taxon>Brassicales</taxon>
        <taxon>Brassicaceae</taxon>
        <taxon>Brassiceae</taxon>
        <taxon>Eruca</taxon>
    </lineage>
</organism>
<dbReference type="InterPro" id="IPR005940">
    <property type="entry name" value="Anthranilate_Pribosyl_Tfrase"/>
</dbReference>
<evidence type="ECO:0000259" key="3">
    <source>
        <dbReference type="Pfam" id="PF00591"/>
    </source>
</evidence>
<dbReference type="AlphaFoldDB" id="A0ABC8JHG5"/>
<keyword evidence="2" id="KW-0808">Transferase</keyword>
<dbReference type="InterPro" id="IPR035902">
    <property type="entry name" value="Nuc_phospho_transferase"/>
</dbReference>
<dbReference type="Proteomes" id="UP001642260">
    <property type="component" value="Unassembled WGS sequence"/>
</dbReference>